<sequence>MKREEREALNNLERKVHKHEETIAQLIEIIAATNQRITQLHEKQRKSFSL</sequence>
<comment type="caution">
    <text evidence="2">The sequence shown here is derived from an EMBL/GenBank/DDBJ whole genome shotgun (WGS) entry which is preliminary data.</text>
</comment>
<proteinExistence type="predicted"/>
<keyword evidence="3" id="KW-1185">Reference proteome</keyword>
<evidence type="ECO:0000313" key="2">
    <source>
        <dbReference type="EMBL" id="MBD1223216.1"/>
    </source>
</evidence>
<keyword evidence="1" id="KW-0175">Coiled coil</keyword>
<evidence type="ECO:0000313" key="3">
    <source>
        <dbReference type="Proteomes" id="UP000621631"/>
    </source>
</evidence>
<protein>
    <recommendedName>
        <fullName evidence="4">Degradation enzyme regulation protein DegQ</fullName>
    </recommendedName>
</protein>
<dbReference type="Proteomes" id="UP000621631">
    <property type="component" value="Unassembled WGS sequence"/>
</dbReference>
<dbReference type="EMBL" id="JACWEZ010000006">
    <property type="protein sequence ID" value="MBD1223216.1"/>
    <property type="molecule type" value="Genomic_DNA"/>
</dbReference>
<evidence type="ECO:0008006" key="4">
    <source>
        <dbReference type="Google" id="ProtNLM"/>
    </source>
</evidence>
<name>A0ABR7VMT5_VIRHA</name>
<dbReference type="RefSeq" id="WP_019377746.1">
    <property type="nucleotide sequence ID" value="NZ_CP033049.1"/>
</dbReference>
<accession>A0ABR7VMT5</accession>
<gene>
    <name evidence="2" type="ORF">IC602_11475</name>
</gene>
<evidence type="ECO:0000256" key="1">
    <source>
        <dbReference type="SAM" id="Coils"/>
    </source>
</evidence>
<reference evidence="2 3" key="1">
    <citation type="submission" date="2020-09" db="EMBL/GenBank/DDBJ databases">
        <title>Draft Genome Sequences of Oil-Oxidizing Bacteria Halomonas titanicae, Marinobacter lutaoensis, and Virgibacillus halodenitrificans Isolated from Highly Saline Environments.</title>
        <authorList>
            <person name="Grouzdev D.S."/>
            <person name="Sokolova D.S."/>
            <person name="Semenova E.M."/>
            <person name="Borzenkov I.A."/>
            <person name="Bidzhieva S.K."/>
            <person name="Poltaraus A.B."/>
            <person name="Nazina T.N."/>
        </authorList>
    </citation>
    <scope>NUCLEOTIDE SEQUENCE [LARGE SCALE GENOMIC DNA]</scope>
    <source>
        <strain evidence="2 3">VKM B-3472D</strain>
    </source>
</reference>
<feature type="coiled-coil region" evidence="1">
    <location>
        <begin position="2"/>
        <end position="43"/>
    </location>
</feature>
<organism evidence="2 3">
    <name type="scientific">Virgibacillus halodenitrificans</name>
    <name type="common">Bacillus halodenitrificans</name>
    <dbReference type="NCBI Taxonomy" id="1482"/>
    <lineage>
        <taxon>Bacteria</taxon>
        <taxon>Bacillati</taxon>
        <taxon>Bacillota</taxon>
        <taxon>Bacilli</taxon>
        <taxon>Bacillales</taxon>
        <taxon>Bacillaceae</taxon>
        <taxon>Virgibacillus</taxon>
    </lineage>
</organism>